<evidence type="ECO:0000313" key="7">
    <source>
        <dbReference type="EMBL" id="SVD94179.1"/>
    </source>
</evidence>
<comment type="similarity">
    <text evidence="1">Belongs to the SurE nucleotidase family.</text>
</comment>
<evidence type="ECO:0000256" key="4">
    <source>
        <dbReference type="ARBA" id="ARBA00022741"/>
    </source>
</evidence>
<protein>
    <recommendedName>
        <fullName evidence="6">Survival protein SurE-like phosphatase/nucleotidase domain-containing protein</fullName>
    </recommendedName>
</protein>
<name>A0A382ZG34_9ZZZZ</name>
<dbReference type="Pfam" id="PF01975">
    <property type="entry name" value="SurE"/>
    <property type="match status" value="1"/>
</dbReference>
<dbReference type="SUPFAM" id="SSF64167">
    <property type="entry name" value="SurE-like"/>
    <property type="match status" value="1"/>
</dbReference>
<keyword evidence="3" id="KW-0479">Metal-binding</keyword>
<dbReference type="GO" id="GO:0000166">
    <property type="term" value="F:nucleotide binding"/>
    <property type="evidence" value="ECO:0007669"/>
    <property type="project" value="UniProtKB-KW"/>
</dbReference>
<organism evidence="7">
    <name type="scientific">marine metagenome</name>
    <dbReference type="NCBI Taxonomy" id="408172"/>
    <lineage>
        <taxon>unclassified sequences</taxon>
        <taxon>metagenomes</taxon>
        <taxon>ecological metagenomes</taxon>
    </lineage>
</organism>
<dbReference type="GO" id="GO:0046872">
    <property type="term" value="F:metal ion binding"/>
    <property type="evidence" value="ECO:0007669"/>
    <property type="project" value="UniProtKB-KW"/>
</dbReference>
<dbReference type="PANTHER" id="PTHR30457:SF12">
    <property type="entry name" value="5'_3'-NUCLEOTIDASE SURE"/>
    <property type="match status" value="1"/>
</dbReference>
<keyword evidence="4" id="KW-0547">Nucleotide-binding</keyword>
<evidence type="ECO:0000256" key="2">
    <source>
        <dbReference type="ARBA" id="ARBA00022490"/>
    </source>
</evidence>
<evidence type="ECO:0000256" key="1">
    <source>
        <dbReference type="ARBA" id="ARBA00011062"/>
    </source>
</evidence>
<reference evidence="7" key="1">
    <citation type="submission" date="2018-05" db="EMBL/GenBank/DDBJ databases">
        <authorList>
            <person name="Lanie J.A."/>
            <person name="Ng W.-L."/>
            <person name="Kazmierczak K.M."/>
            <person name="Andrzejewski T.M."/>
            <person name="Davidsen T.M."/>
            <person name="Wayne K.J."/>
            <person name="Tettelin H."/>
            <person name="Glass J.I."/>
            <person name="Rusch D."/>
            <person name="Podicherti R."/>
            <person name="Tsui H.-C.T."/>
            <person name="Winkler M.E."/>
        </authorList>
    </citation>
    <scope>NUCLEOTIDE SEQUENCE</scope>
</reference>
<evidence type="ECO:0000256" key="5">
    <source>
        <dbReference type="ARBA" id="ARBA00022801"/>
    </source>
</evidence>
<dbReference type="InterPro" id="IPR030048">
    <property type="entry name" value="SurE"/>
</dbReference>
<evidence type="ECO:0000259" key="6">
    <source>
        <dbReference type="Pfam" id="PF01975"/>
    </source>
</evidence>
<gene>
    <name evidence="7" type="ORF">METZ01_LOCUS447033</name>
</gene>
<evidence type="ECO:0000256" key="3">
    <source>
        <dbReference type="ARBA" id="ARBA00022723"/>
    </source>
</evidence>
<keyword evidence="5" id="KW-0378">Hydrolase</keyword>
<feature type="domain" description="Survival protein SurE-like phosphatase/nucleotidase" evidence="6">
    <location>
        <begin position="3"/>
        <end position="65"/>
    </location>
</feature>
<dbReference type="EMBL" id="UINC01183416">
    <property type="protein sequence ID" value="SVD94179.1"/>
    <property type="molecule type" value="Genomic_DNA"/>
</dbReference>
<proteinExistence type="inferred from homology"/>
<dbReference type="GO" id="GO:0008253">
    <property type="term" value="F:5'-nucleotidase activity"/>
    <property type="evidence" value="ECO:0007669"/>
    <property type="project" value="TreeGrafter"/>
</dbReference>
<dbReference type="AlphaFoldDB" id="A0A382ZG34"/>
<accession>A0A382ZG34</accession>
<sequence>MHILLTNDDGYQSPGLRSFARELEKLGRVSVVAPLTQKSAISSSITLYSPLMAFPKKEKGFQGYAV</sequence>
<feature type="non-terminal residue" evidence="7">
    <location>
        <position position="66"/>
    </location>
</feature>
<dbReference type="GO" id="GO:0008254">
    <property type="term" value="F:3'-nucleotidase activity"/>
    <property type="evidence" value="ECO:0007669"/>
    <property type="project" value="TreeGrafter"/>
</dbReference>
<dbReference type="InterPro" id="IPR036523">
    <property type="entry name" value="SurE-like_sf"/>
</dbReference>
<dbReference type="InterPro" id="IPR002828">
    <property type="entry name" value="SurE-like_Pase/nucleotidase"/>
</dbReference>
<dbReference type="PANTHER" id="PTHR30457">
    <property type="entry name" value="5'-NUCLEOTIDASE SURE"/>
    <property type="match status" value="1"/>
</dbReference>
<keyword evidence="2" id="KW-0963">Cytoplasm</keyword>
<dbReference type="Gene3D" id="3.40.1210.10">
    <property type="entry name" value="Survival protein SurE-like phosphatase/nucleotidase"/>
    <property type="match status" value="1"/>
</dbReference>
<dbReference type="GO" id="GO:0004309">
    <property type="term" value="F:exopolyphosphatase activity"/>
    <property type="evidence" value="ECO:0007669"/>
    <property type="project" value="TreeGrafter"/>
</dbReference>